<dbReference type="EC" id="3.6.5.2" evidence="2"/>
<evidence type="ECO:0000256" key="3">
    <source>
        <dbReference type="ARBA" id="ARBA00022475"/>
    </source>
</evidence>
<gene>
    <name evidence="11" type="primary">rap1b</name>
</gene>
<dbReference type="GO" id="GO:0005886">
    <property type="term" value="C:plasma membrane"/>
    <property type="evidence" value="ECO:0007669"/>
    <property type="project" value="UniProtKB-SubCell"/>
</dbReference>
<dbReference type="PROSITE" id="PS51421">
    <property type="entry name" value="RAS"/>
    <property type="match status" value="1"/>
</dbReference>
<keyword evidence="7" id="KW-0449">Lipoprotein</keyword>
<keyword evidence="4" id="KW-0547">Nucleotide-binding</keyword>
<reference evidence="11" key="2">
    <citation type="submission" date="2025-08" db="UniProtKB">
        <authorList>
            <consortium name="Ensembl"/>
        </authorList>
    </citation>
    <scope>IDENTIFICATION</scope>
</reference>
<dbReference type="CDD" id="cd04175">
    <property type="entry name" value="Rap1"/>
    <property type="match status" value="1"/>
</dbReference>
<evidence type="ECO:0000256" key="10">
    <source>
        <dbReference type="ARBA" id="ARBA00069992"/>
    </source>
</evidence>
<keyword evidence="5" id="KW-0378">Hydrolase</keyword>
<dbReference type="PROSITE" id="PS51420">
    <property type="entry name" value="RHO"/>
    <property type="match status" value="1"/>
</dbReference>
<dbReference type="Ensembl" id="ENSDCDT00010068892.1">
    <property type="protein sequence ID" value="ENSDCDP00010058195.1"/>
    <property type="gene ID" value="ENSDCDG00010032802.1"/>
</dbReference>
<dbReference type="SMART" id="SM00175">
    <property type="entry name" value="RAB"/>
    <property type="match status" value="1"/>
</dbReference>
<evidence type="ECO:0000256" key="6">
    <source>
        <dbReference type="ARBA" id="ARBA00023134"/>
    </source>
</evidence>
<dbReference type="AlphaFoldDB" id="A0AAY4EKM1"/>
<name>A0AAY4EKM1_9TELE</name>
<dbReference type="Pfam" id="PF00071">
    <property type="entry name" value="Ras"/>
    <property type="match status" value="1"/>
</dbReference>
<dbReference type="Proteomes" id="UP000694580">
    <property type="component" value="Chromosome 15"/>
</dbReference>
<evidence type="ECO:0000256" key="7">
    <source>
        <dbReference type="ARBA" id="ARBA00023289"/>
    </source>
</evidence>
<dbReference type="SMART" id="SM00174">
    <property type="entry name" value="RHO"/>
    <property type="match status" value="1"/>
</dbReference>
<dbReference type="GO" id="GO:0003925">
    <property type="term" value="F:G protein activity"/>
    <property type="evidence" value="ECO:0007669"/>
    <property type="project" value="UniProtKB-EC"/>
</dbReference>
<comment type="function">
    <text evidence="9">Probable GTP-binding protein that possesses GTPase activity. May play a role in endothelial cell polarity and endothelial barrier function.</text>
</comment>
<evidence type="ECO:0000256" key="2">
    <source>
        <dbReference type="ARBA" id="ARBA00011984"/>
    </source>
</evidence>
<sequence length="222" mass="25001">MREYKLVVLGSGGVGKSALTVQFVQGIFVEKYDPTIEDSYRKQVEVDGQQCMLEILDTAGTEQFTAMRDLYMKNGQGFALVYSITAQSTFNDLQDLREQILRVKDTDDVPMILVGNKCDLEDERVVGKEQGQNLARQWNSCAFLESSAKSKINVNEVNDPLFMYADSDWSMRRSDHRILPSGSSKMLHQLNRVCVCVCVCVCDESVYSLARQDVWGGGVKKK</sequence>
<reference evidence="11 12" key="1">
    <citation type="submission" date="2020-06" db="EMBL/GenBank/DDBJ databases">
        <authorList>
            <consortium name="Wellcome Sanger Institute Data Sharing"/>
        </authorList>
    </citation>
    <scope>NUCLEOTIDE SEQUENCE [LARGE SCALE GENOMIC DNA]</scope>
</reference>
<evidence type="ECO:0000256" key="4">
    <source>
        <dbReference type="ARBA" id="ARBA00022741"/>
    </source>
</evidence>
<evidence type="ECO:0000256" key="9">
    <source>
        <dbReference type="ARBA" id="ARBA00059857"/>
    </source>
</evidence>
<evidence type="ECO:0000256" key="5">
    <source>
        <dbReference type="ARBA" id="ARBA00022801"/>
    </source>
</evidence>
<comment type="catalytic activity">
    <reaction evidence="8">
        <text>GTP + H2O = GDP + phosphate + H(+)</text>
        <dbReference type="Rhea" id="RHEA:19669"/>
        <dbReference type="ChEBI" id="CHEBI:15377"/>
        <dbReference type="ChEBI" id="CHEBI:15378"/>
        <dbReference type="ChEBI" id="CHEBI:37565"/>
        <dbReference type="ChEBI" id="CHEBI:43474"/>
        <dbReference type="ChEBI" id="CHEBI:58189"/>
        <dbReference type="EC" id="3.6.5.2"/>
    </reaction>
</comment>
<dbReference type="Gene3D" id="3.40.50.300">
    <property type="entry name" value="P-loop containing nucleotide triphosphate hydrolases"/>
    <property type="match status" value="1"/>
</dbReference>
<keyword evidence="6" id="KW-0342">GTP-binding</keyword>
<dbReference type="SMART" id="SM00176">
    <property type="entry name" value="RAN"/>
    <property type="match status" value="1"/>
</dbReference>
<dbReference type="InterPro" id="IPR005225">
    <property type="entry name" value="Small_GTP-bd"/>
</dbReference>
<keyword evidence="3" id="KW-0472">Membrane</keyword>
<dbReference type="SUPFAM" id="SSF52540">
    <property type="entry name" value="P-loop containing nucleoside triphosphate hydrolases"/>
    <property type="match status" value="1"/>
</dbReference>
<organism evidence="11 12">
    <name type="scientific">Denticeps clupeoides</name>
    <name type="common">denticle herring</name>
    <dbReference type="NCBI Taxonomy" id="299321"/>
    <lineage>
        <taxon>Eukaryota</taxon>
        <taxon>Metazoa</taxon>
        <taxon>Chordata</taxon>
        <taxon>Craniata</taxon>
        <taxon>Vertebrata</taxon>
        <taxon>Euteleostomi</taxon>
        <taxon>Actinopterygii</taxon>
        <taxon>Neopterygii</taxon>
        <taxon>Teleostei</taxon>
        <taxon>Clupei</taxon>
        <taxon>Clupeiformes</taxon>
        <taxon>Denticipitoidei</taxon>
        <taxon>Denticipitidae</taxon>
        <taxon>Denticeps</taxon>
    </lineage>
</organism>
<accession>A0AAY4EKM1</accession>
<keyword evidence="3" id="KW-1003">Cell membrane</keyword>
<dbReference type="GeneTree" id="ENSGT00940000164058"/>
<keyword evidence="7" id="KW-0636">Prenylation</keyword>
<dbReference type="FunFam" id="3.40.50.300:FF:000182">
    <property type="entry name" value="ras-related protein Rap-1b"/>
    <property type="match status" value="1"/>
</dbReference>
<dbReference type="InterPro" id="IPR038851">
    <property type="entry name" value="Rap1"/>
</dbReference>
<evidence type="ECO:0000256" key="8">
    <source>
        <dbReference type="ARBA" id="ARBA00048098"/>
    </source>
</evidence>
<dbReference type="PROSITE" id="PS51419">
    <property type="entry name" value="RAB"/>
    <property type="match status" value="1"/>
</dbReference>
<comment type="subcellular location">
    <subcellularLocation>
        <location evidence="1">Cell membrane</location>
    </subcellularLocation>
</comment>
<dbReference type="InterPro" id="IPR020849">
    <property type="entry name" value="Small_GTPase_Ras-type"/>
</dbReference>
<dbReference type="PANTHER" id="PTHR24070">
    <property type="entry name" value="RAS, DI-RAS, AND RHEB FAMILY MEMBERS OF SMALL GTPASE SUPERFAMILY"/>
    <property type="match status" value="1"/>
</dbReference>
<proteinExistence type="predicted"/>
<protein>
    <recommendedName>
        <fullName evidence="10">Ras-related protein Rap-1b</fullName>
        <ecNumber evidence="2">3.6.5.2</ecNumber>
    </recommendedName>
</protein>
<dbReference type="PRINTS" id="PR00449">
    <property type="entry name" value="RASTRNSFRMNG"/>
</dbReference>
<evidence type="ECO:0000256" key="1">
    <source>
        <dbReference type="ARBA" id="ARBA00004236"/>
    </source>
</evidence>
<dbReference type="SMART" id="SM00173">
    <property type="entry name" value="RAS"/>
    <property type="match status" value="1"/>
</dbReference>
<evidence type="ECO:0000313" key="12">
    <source>
        <dbReference type="Proteomes" id="UP000694580"/>
    </source>
</evidence>
<reference evidence="11" key="3">
    <citation type="submission" date="2025-09" db="UniProtKB">
        <authorList>
            <consortium name="Ensembl"/>
        </authorList>
    </citation>
    <scope>IDENTIFICATION</scope>
</reference>
<dbReference type="NCBIfam" id="TIGR00231">
    <property type="entry name" value="small_GTP"/>
    <property type="match status" value="1"/>
</dbReference>
<keyword evidence="12" id="KW-1185">Reference proteome</keyword>
<dbReference type="GO" id="GO:0005525">
    <property type="term" value="F:GTP binding"/>
    <property type="evidence" value="ECO:0007669"/>
    <property type="project" value="UniProtKB-KW"/>
</dbReference>
<dbReference type="InterPro" id="IPR027417">
    <property type="entry name" value="P-loop_NTPase"/>
</dbReference>
<dbReference type="GO" id="GO:0032486">
    <property type="term" value="P:Rap protein signal transduction"/>
    <property type="evidence" value="ECO:0007669"/>
    <property type="project" value="InterPro"/>
</dbReference>
<evidence type="ECO:0000313" key="11">
    <source>
        <dbReference type="Ensembl" id="ENSDCDP00010058195.1"/>
    </source>
</evidence>
<dbReference type="InterPro" id="IPR001806">
    <property type="entry name" value="Small_GTPase"/>
</dbReference>